<evidence type="ECO:0000256" key="1">
    <source>
        <dbReference type="ARBA" id="ARBA00002901"/>
    </source>
</evidence>
<keyword evidence="4 7" id="KW-0500">Molybdenum</keyword>
<evidence type="ECO:0000256" key="6">
    <source>
        <dbReference type="ARBA" id="ARBA00047317"/>
    </source>
</evidence>
<dbReference type="SUPFAM" id="SSF53218">
    <property type="entry name" value="Molybdenum cofactor biosynthesis proteins"/>
    <property type="match status" value="1"/>
</dbReference>
<dbReference type="InterPro" id="IPR005111">
    <property type="entry name" value="MoeA_C_domain_IV"/>
</dbReference>
<dbReference type="EMBL" id="JNBQ01000009">
    <property type="protein sequence ID" value="KLN34807.1"/>
    <property type="molecule type" value="Genomic_DNA"/>
</dbReference>
<dbReference type="Pfam" id="PF00994">
    <property type="entry name" value="MoCF_biosynth"/>
    <property type="match status" value="1"/>
</dbReference>
<dbReference type="InterPro" id="IPR005110">
    <property type="entry name" value="MoeA_linker/N"/>
</dbReference>
<dbReference type="Pfam" id="PF03454">
    <property type="entry name" value="MoeA_C"/>
    <property type="match status" value="1"/>
</dbReference>
<feature type="domain" description="MoaB/Mog" evidence="9">
    <location>
        <begin position="214"/>
        <end position="368"/>
    </location>
</feature>
<keyword evidence="7" id="KW-0808">Transferase</keyword>
<dbReference type="EC" id="2.10.1.1" evidence="7"/>
<dbReference type="PANTHER" id="PTHR10192:SF5">
    <property type="entry name" value="GEPHYRIN"/>
    <property type="match status" value="1"/>
</dbReference>
<dbReference type="SUPFAM" id="SSF63882">
    <property type="entry name" value="MoeA N-terminal region -like"/>
    <property type="match status" value="1"/>
</dbReference>
<comment type="catalytic activity">
    <reaction evidence="6">
        <text>adenylyl-molybdopterin + molybdate = Mo-molybdopterin + AMP + H(+)</text>
        <dbReference type="Rhea" id="RHEA:35047"/>
        <dbReference type="ChEBI" id="CHEBI:15378"/>
        <dbReference type="ChEBI" id="CHEBI:36264"/>
        <dbReference type="ChEBI" id="CHEBI:62727"/>
        <dbReference type="ChEBI" id="CHEBI:71302"/>
        <dbReference type="ChEBI" id="CHEBI:456215"/>
        <dbReference type="EC" id="2.10.1.1"/>
    </reaction>
</comment>
<keyword evidence="7" id="KW-0460">Magnesium</keyword>
<gene>
    <name evidence="10" type="ORF">FB00_09900</name>
</gene>
<dbReference type="NCBIfam" id="NF045515">
    <property type="entry name" value="Glp_gephyrin"/>
    <property type="match status" value="1"/>
</dbReference>
<feature type="region of interest" description="Disordered" evidence="8">
    <location>
        <begin position="132"/>
        <end position="154"/>
    </location>
</feature>
<dbReference type="Proteomes" id="UP000035265">
    <property type="component" value="Unassembled WGS sequence"/>
</dbReference>
<evidence type="ECO:0000256" key="2">
    <source>
        <dbReference type="ARBA" id="ARBA00005046"/>
    </source>
</evidence>
<dbReference type="InterPro" id="IPR036135">
    <property type="entry name" value="MoeA_linker/N_sf"/>
</dbReference>
<dbReference type="Pfam" id="PF03453">
    <property type="entry name" value="MoeA_N"/>
    <property type="match status" value="1"/>
</dbReference>
<dbReference type="GO" id="GO:0006777">
    <property type="term" value="P:Mo-molybdopterin cofactor biosynthetic process"/>
    <property type="evidence" value="ECO:0007669"/>
    <property type="project" value="UniProtKB-UniRule"/>
</dbReference>
<dbReference type="STRING" id="264251.FB00_09900"/>
<dbReference type="GO" id="GO:0061599">
    <property type="term" value="F:molybdopterin molybdotransferase activity"/>
    <property type="evidence" value="ECO:0007669"/>
    <property type="project" value="UniProtKB-UniRule"/>
</dbReference>
<evidence type="ECO:0000256" key="4">
    <source>
        <dbReference type="ARBA" id="ARBA00022505"/>
    </source>
</evidence>
<accession>A0A0H2L3Q7</accession>
<organism evidence="10 11">
    <name type="scientific">Cellulosimicrobium funkei</name>
    <dbReference type="NCBI Taxonomy" id="264251"/>
    <lineage>
        <taxon>Bacteria</taxon>
        <taxon>Bacillati</taxon>
        <taxon>Actinomycetota</taxon>
        <taxon>Actinomycetes</taxon>
        <taxon>Micrococcales</taxon>
        <taxon>Promicromonosporaceae</taxon>
        <taxon>Cellulosimicrobium</taxon>
    </lineage>
</organism>
<dbReference type="RefSeq" id="WP_047232716.1">
    <property type="nucleotide sequence ID" value="NZ_JNBQ01000009.1"/>
</dbReference>
<dbReference type="InterPro" id="IPR001453">
    <property type="entry name" value="MoaB/Mog_dom"/>
</dbReference>
<dbReference type="GO" id="GO:0046872">
    <property type="term" value="F:metal ion binding"/>
    <property type="evidence" value="ECO:0007669"/>
    <property type="project" value="UniProtKB-UniRule"/>
</dbReference>
<comment type="similarity">
    <text evidence="3 7">Belongs to the MoeA family.</text>
</comment>
<evidence type="ECO:0000256" key="3">
    <source>
        <dbReference type="ARBA" id="ARBA00010763"/>
    </source>
</evidence>
<dbReference type="GO" id="GO:0005829">
    <property type="term" value="C:cytosol"/>
    <property type="evidence" value="ECO:0007669"/>
    <property type="project" value="TreeGrafter"/>
</dbReference>
<dbReference type="Gene3D" id="2.170.190.11">
    <property type="entry name" value="Molybdopterin biosynthesis moea protein, domain 3"/>
    <property type="match status" value="1"/>
</dbReference>
<keyword evidence="5 7" id="KW-0501">Molybdenum cofactor biosynthesis</keyword>
<name>A0A0H2L3Q7_9MICO</name>
<evidence type="ECO:0000313" key="11">
    <source>
        <dbReference type="Proteomes" id="UP000035265"/>
    </source>
</evidence>
<dbReference type="InterPro" id="IPR038987">
    <property type="entry name" value="MoeA-like"/>
</dbReference>
<dbReference type="Gene3D" id="3.90.105.10">
    <property type="entry name" value="Molybdopterin biosynthesis moea protein, domain 2"/>
    <property type="match status" value="1"/>
</dbReference>
<dbReference type="Gene3D" id="2.40.340.10">
    <property type="entry name" value="MoeA, C-terminal, domain IV"/>
    <property type="match status" value="1"/>
</dbReference>
<keyword evidence="7" id="KW-0479">Metal-binding</keyword>
<dbReference type="PATRIC" id="fig|264251.5.peg.2015"/>
<dbReference type="UniPathway" id="UPA00344"/>
<dbReference type="SMART" id="SM00852">
    <property type="entry name" value="MoCF_biosynth"/>
    <property type="match status" value="1"/>
</dbReference>
<comment type="caution">
    <text evidence="10">The sequence shown here is derived from an EMBL/GenBank/DDBJ whole genome shotgun (WGS) entry which is preliminary data.</text>
</comment>
<reference evidence="10 11" key="1">
    <citation type="submission" date="2014-05" db="EMBL/GenBank/DDBJ databases">
        <title>Cellulosimicrobium funkei U11 genome.</title>
        <authorList>
            <person name="Hu C."/>
            <person name="Gong Y."/>
            <person name="Wan W."/>
            <person name="Jiang M."/>
        </authorList>
    </citation>
    <scope>NUCLEOTIDE SEQUENCE [LARGE SCALE GENOMIC DNA]</scope>
    <source>
        <strain evidence="10 11">U11</strain>
    </source>
</reference>
<evidence type="ECO:0000259" key="9">
    <source>
        <dbReference type="SMART" id="SM00852"/>
    </source>
</evidence>
<evidence type="ECO:0000313" key="10">
    <source>
        <dbReference type="EMBL" id="KLN34807.1"/>
    </source>
</evidence>
<proteinExistence type="inferred from homology"/>
<dbReference type="InterPro" id="IPR036688">
    <property type="entry name" value="MoeA_C_domain_IV_sf"/>
</dbReference>
<evidence type="ECO:0000256" key="7">
    <source>
        <dbReference type="RuleBase" id="RU365090"/>
    </source>
</evidence>
<evidence type="ECO:0000256" key="8">
    <source>
        <dbReference type="SAM" id="MobiDB-lite"/>
    </source>
</evidence>
<keyword evidence="11" id="KW-1185">Reference proteome</keyword>
<comment type="cofactor">
    <cofactor evidence="7">
        <name>Mg(2+)</name>
        <dbReference type="ChEBI" id="CHEBI:18420"/>
    </cofactor>
</comment>
<sequence length="448" mass="44652">MAGNSRVSVDEHRADVAALLAPLVEAARRRTRTEDVLLAAALGRVLAGDLVAPVAVPLFRNSQMDGYAVRAADVAGASADAPVRLAVAAEIPAAPGVPPRLAPGTAARIMTGAPVPEGADAVVPVEDTVAGTFSGTPRPDTAAPTGDVSGPGASHAVEVRVPRSVGDFVREAGSDVRPGDVLLPDGTVLAPHHLAAVAACGVGSVRVVARPRVAVLSTGSELVAPGETPGPGQVFDANADALGAAVRRAGGDVVLTARCGDDAARFGAVLAEAAAVADLVVTSGGVSQGAYEVVKDVLAGSGAVGGPDADQEVGRAMSPSVTFRSVAMQPGGPQGFGTVHGTPVLTFPGNPVSAQVSFAMFLREPLERAAGLPAVDRVRTAVLADALSSPAGKRQLLRGATGPGGTVRVVGGAGSHLVASMARADVLVDVPADVEEWDAGTEVEVREL</sequence>
<dbReference type="PANTHER" id="PTHR10192">
    <property type="entry name" value="MOLYBDOPTERIN BIOSYNTHESIS PROTEIN"/>
    <property type="match status" value="1"/>
</dbReference>
<dbReference type="Gene3D" id="3.40.980.10">
    <property type="entry name" value="MoaB/Mog-like domain"/>
    <property type="match status" value="1"/>
</dbReference>
<dbReference type="SUPFAM" id="SSF63867">
    <property type="entry name" value="MoeA C-terminal domain-like"/>
    <property type="match status" value="1"/>
</dbReference>
<evidence type="ECO:0000256" key="5">
    <source>
        <dbReference type="ARBA" id="ARBA00023150"/>
    </source>
</evidence>
<dbReference type="InterPro" id="IPR036425">
    <property type="entry name" value="MoaB/Mog-like_dom_sf"/>
</dbReference>
<comment type="pathway">
    <text evidence="2 7">Cofactor biosynthesis; molybdopterin biosynthesis.</text>
</comment>
<dbReference type="NCBIfam" id="TIGR00177">
    <property type="entry name" value="molyb_syn"/>
    <property type="match status" value="1"/>
</dbReference>
<dbReference type="AlphaFoldDB" id="A0A0H2L3Q7"/>
<protein>
    <recommendedName>
        <fullName evidence="7">Molybdopterin molybdenumtransferase</fullName>
        <ecNumber evidence="7">2.10.1.1</ecNumber>
    </recommendedName>
</protein>
<dbReference type="CDD" id="cd00887">
    <property type="entry name" value="MoeA"/>
    <property type="match status" value="1"/>
</dbReference>
<comment type="function">
    <text evidence="1 7">Catalyzes the insertion of molybdate into adenylated molybdopterin with the concomitant release of AMP.</text>
</comment>